<evidence type="ECO:0000313" key="1">
    <source>
        <dbReference type="EMBL" id="CAI2368604.1"/>
    </source>
</evidence>
<sequence length="331" mass="37632">MEKEKQRELEEVNKFIQSLGIPFYKQELATGGLDNPCGTVAKFQNKIKQKMFRNFAIINAFKRGISIKKNQKNGESTVSTCESEDKILGEDKLETDLNFEKSEYENIEYVYFKNGITGITIECGIPQLLVVVSKNMVSSMNYEDVKANMEEVANFFSDFISFDDIISKLEKVQEHVVAFIAILQASGDKYSLKKVNFQDLADAVKPEPSDLEIEIDSKEEFPYPDPFNPICIFTQVKLNDGNTYVMVRESSQEIRIYALILEDFSQRTGSFFDHCTEINEKCFEGVIITSFRDISTQILQTLESRVESTGSSKILKGIISIIKPGIMKVIQ</sequence>
<reference evidence="1" key="1">
    <citation type="submission" date="2023-07" db="EMBL/GenBank/DDBJ databases">
        <authorList>
            <consortium name="AG Swart"/>
            <person name="Singh M."/>
            <person name="Singh A."/>
            <person name="Seah K."/>
            <person name="Emmerich C."/>
        </authorList>
    </citation>
    <scope>NUCLEOTIDE SEQUENCE</scope>
    <source>
        <strain evidence="1">DP1</strain>
    </source>
</reference>
<dbReference type="EMBL" id="CAMPGE010009740">
    <property type="protein sequence ID" value="CAI2368604.1"/>
    <property type="molecule type" value="Genomic_DNA"/>
</dbReference>
<dbReference type="AlphaFoldDB" id="A0AAD1XA02"/>
<protein>
    <submittedName>
        <fullName evidence="1">Uncharacterized protein</fullName>
    </submittedName>
</protein>
<dbReference type="Proteomes" id="UP001295684">
    <property type="component" value="Unassembled WGS sequence"/>
</dbReference>
<proteinExistence type="predicted"/>
<keyword evidence="2" id="KW-1185">Reference proteome</keyword>
<gene>
    <name evidence="1" type="ORF">ECRASSUSDP1_LOCUS9900</name>
</gene>
<organism evidence="1 2">
    <name type="scientific">Euplotes crassus</name>
    <dbReference type="NCBI Taxonomy" id="5936"/>
    <lineage>
        <taxon>Eukaryota</taxon>
        <taxon>Sar</taxon>
        <taxon>Alveolata</taxon>
        <taxon>Ciliophora</taxon>
        <taxon>Intramacronucleata</taxon>
        <taxon>Spirotrichea</taxon>
        <taxon>Hypotrichia</taxon>
        <taxon>Euplotida</taxon>
        <taxon>Euplotidae</taxon>
        <taxon>Moneuplotes</taxon>
    </lineage>
</organism>
<name>A0AAD1XA02_EUPCR</name>
<accession>A0AAD1XA02</accession>
<comment type="caution">
    <text evidence="1">The sequence shown here is derived from an EMBL/GenBank/DDBJ whole genome shotgun (WGS) entry which is preliminary data.</text>
</comment>
<evidence type="ECO:0000313" key="2">
    <source>
        <dbReference type="Proteomes" id="UP001295684"/>
    </source>
</evidence>